<evidence type="ECO:0000313" key="1">
    <source>
        <dbReference type="EMBL" id="WGO96408.1"/>
    </source>
</evidence>
<organism evidence="1 2">
    <name type="scientific">Pseudomonas viciae</name>
    <dbReference type="NCBI Taxonomy" id="2505979"/>
    <lineage>
        <taxon>Bacteria</taxon>
        <taxon>Pseudomonadati</taxon>
        <taxon>Pseudomonadota</taxon>
        <taxon>Gammaproteobacteria</taxon>
        <taxon>Pseudomonadales</taxon>
        <taxon>Pseudomonadaceae</taxon>
        <taxon>Pseudomonas</taxon>
    </lineage>
</organism>
<sequence length="79" mass="8801">MRDISVSVHISKSVAAEYIASATMGNPNFEDRSICGYKVDYVDIDSRHKEHHSERLARVLSCNDARTVVACAYVSPKDN</sequence>
<proteinExistence type="predicted"/>
<name>A0ABY8PMC9_9PSED</name>
<protein>
    <submittedName>
        <fullName evidence="1">Uncharacterized protein</fullName>
    </submittedName>
</protein>
<reference evidence="1 2" key="1">
    <citation type="journal article" date="2012" name="Appl. Soil Ecol.">
        <title>Isolation and characterization of new plant growth-promoting bacterial endophytes.</title>
        <authorList>
            <person name="Rashid S."/>
            <person name="Charles T.C."/>
            <person name="Glick B.R."/>
        </authorList>
    </citation>
    <scope>NUCLEOTIDE SEQUENCE [LARGE SCALE GENOMIC DNA]</scope>
    <source>
        <strain evidence="1 2">YsS1</strain>
        <plasmid evidence="1 2">unnamed</plasmid>
    </source>
</reference>
<accession>A0ABY8PMC9</accession>
<evidence type="ECO:0000313" key="2">
    <source>
        <dbReference type="Proteomes" id="UP001227386"/>
    </source>
</evidence>
<geneLocation type="plasmid" evidence="1 2">
    <name>unnamed</name>
</geneLocation>
<keyword evidence="1" id="KW-0614">Plasmid</keyword>
<gene>
    <name evidence="1" type="ORF">QCD61_28335</name>
</gene>
<dbReference type="RefSeq" id="WP_280944991.1">
    <property type="nucleotide sequence ID" value="NZ_CP123772.1"/>
</dbReference>
<keyword evidence="2" id="KW-1185">Reference proteome</keyword>
<dbReference type="EMBL" id="CP123772">
    <property type="protein sequence ID" value="WGO96408.1"/>
    <property type="molecule type" value="Genomic_DNA"/>
</dbReference>
<dbReference type="Proteomes" id="UP001227386">
    <property type="component" value="Plasmid unnamed"/>
</dbReference>